<keyword evidence="4" id="KW-1185">Reference proteome</keyword>
<name>A0ABT0PJ97_9GAMM</name>
<organism evidence="3 4">
    <name type="scientific">Parendozoicomonas callyspongiae</name>
    <dbReference type="NCBI Taxonomy" id="2942213"/>
    <lineage>
        <taxon>Bacteria</taxon>
        <taxon>Pseudomonadati</taxon>
        <taxon>Pseudomonadota</taxon>
        <taxon>Gammaproteobacteria</taxon>
        <taxon>Oceanospirillales</taxon>
        <taxon>Endozoicomonadaceae</taxon>
        <taxon>Parendozoicomonas</taxon>
    </lineage>
</organism>
<keyword evidence="1" id="KW-0175">Coiled coil</keyword>
<protein>
    <recommendedName>
        <fullName evidence="5">Lipoprotein</fullName>
    </recommendedName>
</protein>
<proteinExistence type="predicted"/>
<evidence type="ECO:0000256" key="2">
    <source>
        <dbReference type="SAM" id="SignalP"/>
    </source>
</evidence>
<feature type="chain" id="PRO_5045759217" description="Lipoprotein" evidence="2">
    <location>
        <begin position="20"/>
        <end position="173"/>
    </location>
</feature>
<evidence type="ECO:0008006" key="5">
    <source>
        <dbReference type="Google" id="ProtNLM"/>
    </source>
</evidence>
<accession>A0ABT0PJ97</accession>
<dbReference type="EMBL" id="JAMFLX010000026">
    <property type="protein sequence ID" value="MCL6271475.1"/>
    <property type="molecule type" value="Genomic_DNA"/>
</dbReference>
<evidence type="ECO:0000313" key="3">
    <source>
        <dbReference type="EMBL" id="MCL6271475.1"/>
    </source>
</evidence>
<comment type="caution">
    <text evidence="3">The sequence shown here is derived from an EMBL/GenBank/DDBJ whole genome shotgun (WGS) entry which is preliminary data.</text>
</comment>
<keyword evidence="2" id="KW-0732">Signal</keyword>
<reference evidence="3 4" key="1">
    <citation type="submission" date="2022-05" db="EMBL/GenBank/DDBJ databases">
        <authorList>
            <person name="Park J.-S."/>
        </authorList>
    </citation>
    <scope>NUCLEOTIDE SEQUENCE [LARGE SCALE GENOMIC DNA]</scope>
    <source>
        <strain evidence="3 4">2012CJ34-2</strain>
    </source>
</reference>
<sequence length="173" mass="19469">MKNILLCVFVSFFMTGCFAPEEKVNSLETTLKELESKMKNATAEIDNLKNELGPYKYIGLDPEIRIEIGKIHITKTTYSEKGAYSINAVQQNLNFPFDEYTVALKFDVMDDSQNVVCTKKQNITMAGKIGGVKVSQAFMNCPGVRSGYYHADNIAFDWLFDSGIFEPVSIKHI</sequence>
<feature type="signal peptide" evidence="2">
    <location>
        <begin position="1"/>
        <end position="19"/>
    </location>
</feature>
<feature type="coiled-coil region" evidence="1">
    <location>
        <begin position="24"/>
        <end position="51"/>
    </location>
</feature>
<gene>
    <name evidence="3" type="ORF">M3P05_16255</name>
</gene>
<dbReference type="PROSITE" id="PS51257">
    <property type="entry name" value="PROKAR_LIPOPROTEIN"/>
    <property type="match status" value="1"/>
</dbReference>
<evidence type="ECO:0000256" key="1">
    <source>
        <dbReference type="SAM" id="Coils"/>
    </source>
</evidence>
<evidence type="ECO:0000313" key="4">
    <source>
        <dbReference type="Proteomes" id="UP001203338"/>
    </source>
</evidence>
<dbReference type="Proteomes" id="UP001203338">
    <property type="component" value="Unassembled WGS sequence"/>
</dbReference>
<dbReference type="RefSeq" id="WP_249701090.1">
    <property type="nucleotide sequence ID" value="NZ_JAMFLX010000026.1"/>
</dbReference>